<dbReference type="GO" id="GO:0052689">
    <property type="term" value="F:carboxylic ester hydrolase activity"/>
    <property type="evidence" value="ECO:0007669"/>
    <property type="project" value="UniProtKB-KW"/>
</dbReference>
<evidence type="ECO:0000256" key="4">
    <source>
        <dbReference type="ARBA" id="ARBA00023157"/>
    </source>
</evidence>
<dbReference type="OrthoDB" id="3690529at2"/>
<dbReference type="AlphaFoldDB" id="A0A5J5J3I9"/>
<dbReference type="InterPro" id="IPR029058">
    <property type="entry name" value="AB_hydrolase_fold"/>
</dbReference>
<dbReference type="PANTHER" id="PTHR33630:SF9">
    <property type="entry name" value="CUTINASE 4"/>
    <property type="match status" value="1"/>
</dbReference>
<evidence type="ECO:0000313" key="5">
    <source>
        <dbReference type="EMBL" id="KAA9108149.1"/>
    </source>
</evidence>
<organism evidence="5 6">
    <name type="scientific">Microbacterium rhizomatis</name>
    <dbReference type="NCBI Taxonomy" id="1631477"/>
    <lineage>
        <taxon>Bacteria</taxon>
        <taxon>Bacillati</taxon>
        <taxon>Actinomycetota</taxon>
        <taxon>Actinomycetes</taxon>
        <taxon>Micrococcales</taxon>
        <taxon>Microbacteriaceae</taxon>
        <taxon>Microbacterium</taxon>
    </lineage>
</organism>
<dbReference type="SUPFAM" id="SSF53474">
    <property type="entry name" value="alpha/beta-Hydrolases"/>
    <property type="match status" value="1"/>
</dbReference>
<evidence type="ECO:0000313" key="6">
    <source>
        <dbReference type="Proteomes" id="UP000325827"/>
    </source>
</evidence>
<dbReference type="SMART" id="SM01110">
    <property type="entry name" value="Cutinase"/>
    <property type="match status" value="1"/>
</dbReference>
<keyword evidence="2" id="KW-0719">Serine esterase</keyword>
<sequence>MINTLWRPRPPRPRQIRALWAVPTIAALIVGGSVLVATPASAAQPFSVCSSSNVFIGVRGTGAPGGSVESTTGNAWQIGGMGDQVAGIADHFKNDSPYSEAWPTYVEALNYPASADLLNSISVGVETLREELNHLGSACPITPSIILAGHSQGAAVIDGVLKNPELINDRAKQQIKGVALLGDPGHSANMPYSAMNTASNGSMFMLPSEYSTINNTYRFWGWGESSQDPNPSWIPRVRDYCFTGDAACTGNFTDEGWYIHSIYTTVHPQVISWLDYMLTNTN</sequence>
<keyword evidence="4" id="KW-1015">Disulfide bond</keyword>
<reference evidence="6" key="1">
    <citation type="submission" date="2019-09" db="EMBL/GenBank/DDBJ databases">
        <title>Mumia zhuanghuii sp. nov. isolated from the intestinal contents of plateau pika (Ochotona curzoniae) in the Qinghai-Tibet plateau of China.</title>
        <authorList>
            <person name="Tian Z."/>
        </authorList>
    </citation>
    <scope>NUCLEOTIDE SEQUENCE [LARGE SCALE GENOMIC DNA]</scope>
    <source>
        <strain evidence="6">JCM 30598</strain>
    </source>
</reference>
<dbReference type="Pfam" id="PF01083">
    <property type="entry name" value="Cutinase"/>
    <property type="match status" value="1"/>
</dbReference>
<proteinExistence type="inferred from homology"/>
<comment type="similarity">
    <text evidence="1">Belongs to the cutinase family.</text>
</comment>
<dbReference type="Proteomes" id="UP000325827">
    <property type="component" value="Unassembled WGS sequence"/>
</dbReference>
<evidence type="ECO:0000256" key="2">
    <source>
        <dbReference type="ARBA" id="ARBA00022487"/>
    </source>
</evidence>
<dbReference type="Gene3D" id="3.40.50.1820">
    <property type="entry name" value="alpha/beta hydrolase"/>
    <property type="match status" value="1"/>
</dbReference>
<gene>
    <name evidence="5" type="ORF">F6B43_12140</name>
</gene>
<dbReference type="EMBL" id="VYSA01000002">
    <property type="protein sequence ID" value="KAA9108149.1"/>
    <property type="molecule type" value="Genomic_DNA"/>
</dbReference>
<keyword evidence="3" id="KW-0378">Hydrolase</keyword>
<comment type="caution">
    <text evidence="5">The sequence shown here is derived from an EMBL/GenBank/DDBJ whole genome shotgun (WGS) entry which is preliminary data.</text>
</comment>
<evidence type="ECO:0000256" key="1">
    <source>
        <dbReference type="ARBA" id="ARBA00007534"/>
    </source>
</evidence>
<dbReference type="PANTHER" id="PTHR33630">
    <property type="entry name" value="CUTINASE RV1984C-RELATED-RELATED"/>
    <property type="match status" value="1"/>
</dbReference>
<dbReference type="InterPro" id="IPR000675">
    <property type="entry name" value="Cutinase/axe"/>
</dbReference>
<keyword evidence="6" id="KW-1185">Reference proteome</keyword>
<accession>A0A5J5J3I9</accession>
<protein>
    <submittedName>
        <fullName evidence="5">Cutinase family protein</fullName>
    </submittedName>
</protein>
<name>A0A5J5J3I9_9MICO</name>
<evidence type="ECO:0000256" key="3">
    <source>
        <dbReference type="ARBA" id="ARBA00022801"/>
    </source>
</evidence>